<evidence type="ECO:0000259" key="1">
    <source>
        <dbReference type="Pfam" id="PF20408"/>
    </source>
</evidence>
<dbReference type="Proteomes" id="UP000243073">
    <property type="component" value="Unassembled WGS sequence"/>
</dbReference>
<proteinExistence type="predicted"/>
<feature type="domain" description="KANL3/Tex30 alpha/beta hydrolase-like" evidence="1">
    <location>
        <begin position="14"/>
        <end position="201"/>
    </location>
</feature>
<organism evidence="2 3">
    <name type="scientific">Oceanisphaera psychrotolerans</name>
    <dbReference type="NCBI Taxonomy" id="1414654"/>
    <lineage>
        <taxon>Bacteria</taxon>
        <taxon>Pseudomonadati</taxon>
        <taxon>Pseudomonadota</taxon>
        <taxon>Gammaproteobacteria</taxon>
        <taxon>Aeromonadales</taxon>
        <taxon>Aeromonadaceae</taxon>
        <taxon>Oceanisphaera</taxon>
    </lineage>
</organism>
<comment type="caution">
    <text evidence="2">The sequence shown here is derived from an EMBL/GenBank/DDBJ whole genome shotgun (WGS) entry which is preliminary data.</text>
</comment>
<gene>
    <name evidence="2" type="ORF">BFR47_03310</name>
</gene>
<keyword evidence="2" id="KW-0378">Hydrolase</keyword>
<dbReference type="RefSeq" id="WP_071473273.1">
    <property type="nucleotide sequence ID" value="NZ_MDKE01000033.1"/>
</dbReference>
<dbReference type="Gene3D" id="3.40.50.1820">
    <property type="entry name" value="alpha/beta hydrolase"/>
    <property type="match status" value="1"/>
</dbReference>
<protein>
    <submittedName>
        <fullName evidence="2">Alpha/beta hydrolase</fullName>
    </submittedName>
</protein>
<dbReference type="Pfam" id="PF20408">
    <property type="entry name" value="Abhydrolase_11"/>
    <property type="match status" value="1"/>
</dbReference>
<dbReference type="SUPFAM" id="SSF53474">
    <property type="entry name" value="alpha/beta-Hydrolases"/>
    <property type="match status" value="1"/>
</dbReference>
<dbReference type="InterPro" id="IPR029058">
    <property type="entry name" value="AB_hydrolase_fold"/>
</dbReference>
<dbReference type="AlphaFoldDB" id="A0A1J4QES2"/>
<dbReference type="PANTHER" id="PTHR13136">
    <property type="entry name" value="TESTIS DEVELOPMENT PROTEIN PRTD"/>
    <property type="match status" value="1"/>
</dbReference>
<dbReference type="EMBL" id="MDKE01000033">
    <property type="protein sequence ID" value="OIN07654.1"/>
    <property type="molecule type" value="Genomic_DNA"/>
</dbReference>
<reference evidence="2 3" key="1">
    <citation type="submission" date="2016-07" db="EMBL/GenBank/DDBJ databases">
        <title>Draft Genome Sequence of Oceanisphaera psychrotolerans, isolated from coastal sediment samples.</title>
        <authorList>
            <person name="Zhuo S."/>
            <person name="Ruan Z."/>
        </authorList>
    </citation>
    <scope>NUCLEOTIDE SEQUENCE [LARGE SCALE GENOMIC DNA]</scope>
    <source>
        <strain evidence="2 3">LAM-WHM-ZC</strain>
    </source>
</reference>
<dbReference type="InterPro" id="IPR026555">
    <property type="entry name" value="NSL3/Tex30"/>
</dbReference>
<dbReference type="InterPro" id="IPR046879">
    <property type="entry name" value="KANL3/Tex30_Abhydrolase"/>
</dbReference>
<evidence type="ECO:0000313" key="3">
    <source>
        <dbReference type="Proteomes" id="UP000243073"/>
    </source>
</evidence>
<evidence type="ECO:0000313" key="2">
    <source>
        <dbReference type="EMBL" id="OIN07654.1"/>
    </source>
</evidence>
<dbReference type="PANTHER" id="PTHR13136:SF11">
    <property type="entry name" value="TESTIS-EXPRESSED PROTEIN 30"/>
    <property type="match status" value="1"/>
</dbReference>
<dbReference type="GO" id="GO:0016787">
    <property type="term" value="F:hydrolase activity"/>
    <property type="evidence" value="ECO:0007669"/>
    <property type="project" value="UniProtKB-KW"/>
</dbReference>
<dbReference type="OrthoDB" id="652634at2"/>
<sequence length="204" mass="22227">MSHVLINGADNAPNRVLLAHGAGAGMEHAVMNTLASELADEQIQVVRFEFPYMQKTRADGRKRPPDREPALLDCWRAMVAEFAHPRLFLAGKSMGGRMASLVADELTPAGLILLGFPFTPPGKPERFRGQHLATIATPTLLVQGERDNFGNREAVAGYDLAPGVNTLWVKDGDHGFCPRKASGTTLERNLAAIVTGMRRFILAR</sequence>
<accession>A0A1J4QES2</accession>
<dbReference type="STRING" id="1414654.BFR47_03310"/>
<name>A0A1J4QES2_9GAMM</name>
<keyword evidence="3" id="KW-1185">Reference proteome</keyword>